<dbReference type="PANTHER" id="PTHR43713">
    <property type="entry name" value="GLUTAMATE-1-SEMIALDEHYDE 2,1-AMINOMUTASE"/>
    <property type="match status" value="1"/>
</dbReference>
<dbReference type="InterPro" id="IPR049704">
    <property type="entry name" value="Aminotrans_3_PPA_site"/>
</dbReference>
<dbReference type="EMBL" id="SNYA01000012">
    <property type="protein sequence ID" value="TDP89042.1"/>
    <property type="molecule type" value="Genomic_DNA"/>
</dbReference>
<proteinExistence type="inferred from homology"/>
<keyword evidence="2 3" id="KW-0663">Pyridoxal phosphate</keyword>
<dbReference type="PROSITE" id="PS00600">
    <property type="entry name" value="AA_TRANSFER_CLASS_3"/>
    <property type="match status" value="1"/>
</dbReference>
<accession>A0A4R6RQR3</accession>
<dbReference type="PANTHER" id="PTHR43713:SF3">
    <property type="entry name" value="GLUTAMATE-1-SEMIALDEHYDE 2,1-AMINOMUTASE 1, CHLOROPLASTIC-RELATED"/>
    <property type="match status" value="1"/>
</dbReference>
<name>A0A4R6RQR3_9MICO</name>
<comment type="cofactor">
    <cofactor evidence="1">
        <name>pyridoxal 5'-phosphate</name>
        <dbReference type="ChEBI" id="CHEBI:597326"/>
    </cofactor>
</comment>
<evidence type="ECO:0000313" key="5">
    <source>
        <dbReference type="Proteomes" id="UP000295601"/>
    </source>
</evidence>
<dbReference type="SUPFAM" id="SSF53383">
    <property type="entry name" value="PLP-dependent transferases"/>
    <property type="match status" value="1"/>
</dbReference>
<comment type="caution">
    <text evidence="4">The sequence shown here is derived from an EMBL/GenBank/DDBJ whole genome shotgun (WGS) entry which is preliminary data.</text>
</comment>
<comment type="similarity">
    <text evidence="3">Belongs to the class-III pyridoxal-phosphate-dependent aminotransferase family.</text>
</comment>
<dbReference type="GO" id="GO:0030170">
    <property type="term" value="F:pyridoxal phosphate binding"/>
    <property type="evidence" value="ECO:0007669"/>
    <property type="project" value="InterPro"/>
</dbReference>
<dbReference type="Proteomes" id="UP000295601">
    <property type="component" value="Unassembled WGS sequence"/>
</dbReference>
<evidence type="ECO:0000313" key="4">
    <source>
        <dbReference type="EMBL" id="TDP89042.1"/>
    </source>
</evidence>
<dbReference type="InterPro" id="IPR015422">
    <property type="entry name" value="PyrdxlP-dep_Trfase_small"/>
</dbReference>
<dbReference type="InterPro" id="IPR015424">
    <property type="entry name" value="PyrdxlP-dep_Trfase"/>
</dbReference>
<evidence type="ECO:0000256" key="2">
    <source>
        <dbReference type="ARBA" id="ARBA00022898"/>
    </source>
</evidence>
<evidence type="ECO:0000256" key="1">
    <source>
        <dbReference type="ARBA" id="ARBA00001933"/>
    </source>
</evidence>
<dbReference type="AlphaFoldDB" id="A0A4R6RQR3"/>
<gene>
    <name evidence="4" type="ORF">EDF62_3499</name>
</gene>
<sequence>MTHSSEPSSPAIAPPPESVLPHGVSSYARHRSHQVTFERTEGAYLFDASNNRHVDFALGLGPLLLGHRPPRVTEAVHQVIDQVDLTAGVTNIEVEFAASLVDLIPCADKILFQSSGSEAVHLALRIARATTGRKLVVKFEGHYHGWLDPIFASAPGVLPDTSQSSTARPPVPNVQGEKIRDDELVVVDWGDIDALQELFAQHGDAIAAVIMEPVPYNFGAFAPSHEYLSATRDLCTRNGSLLVFDEVVSGFRLGLGGAQHIFDVTPDIAVFGKAIGAGFPLAFVAASDASLASVSSNVVRQGGTYNAHPIGVAAGLATLEVIKADPDFYASLEHISALMQAGIERIAAKHNVPLTVNRFGSVLQTFWGLESPPQNYQEALRSDTATIQRLFEGVTAHGVYIPQRGLIYLSSVHQPTDVQVAIDAIEASLQAL</sequence>
<keyword evidence="5" id="KW-1185">Reference proteome</keyword>
<dbReference type="Pfam" id="PF00202">
    <property type="entry name" value="Aminotran_3"/>
    <property type="match status" value="1"/>
</dbReference>
<dbReference type="InterPro" id="IPR015421">
    <property type="entry name" value="PyrdxlP-dep_Trfase_major"/>
</dbReference>
<protein>
    <submittedName>
        <fullName evidence="4">Glutamate-1-semialdehyde 2,1-aminomutase</fullName>
    </submittedName>
</protein>
<organism evidence="4 5">
    <name type="scientific">Leucobacter luti</name>
    <dbReference type="NCBI Taxonomy" id="340320"/>
    <lineage>
        <taxon>Bacteria</taxon>
        <taxon>Bacillati</taxon>
        <taxon>Actinomycetota</taxon>
        <taxon>Actinomycetes</taxon>
        <taxon>Micrococcales</taxon>
        <taxon>Microbacteriaceae</taxon>
        <taxon>Leucobacter</taxon>
    </lineage>
</organism>
<reference evidence="4 5" key="1">
    <citation type="submission" date="2019-03" db="EMBL/GenBank/DDBJ databases">
        <title>Genomic analyses of the natural microbiome of Caenorhabditis elegans.</title>
        <authorList>
            <person name="Samuel B."/>
        </authorList>
    </citation>
    <scope>NUCLEOTIDE SEQUENCE [LARGE SCALE GENOMIC DNA]</scope>
    <source>
        <strain evidence="4 5">JUb18</strain>
    </source>
</reference>
<evidence type="ECO:0000256" key="3">
    <source>
        <dbReference type="RuleBase" id="RU003560"/>
    </source>
</evidence>
<dbReference type="RefSeq" id="WP_166644389.1">
    <property type="nucleotide sequence ID" value="NZ_SNYA01000012.1"/>
</dbReference>
<dbReference type="PIRSF" id="PIRSF000521">
    <property type="entry name" value="Transaminase_4ab_Lys_Orn"/>
    <property type="match status" value="1"/>
</dbReference>
<dbReference type="Gene3D" id="3.90.1150.10">
    <property type="entry name" value="Aspartate Aminotransferase, domain 1"/>
    <property type="match status" value="1"/>
</dbReference>
<dbReference type="GO" id="GO:0008483">
    <property type="term" value="F:transaminase activity"/>
    <property type="evidence" value="ECO:0007669"/>
    <property type="project" value="InterPro"/>
</dbReference>
<dbReference type="CDD" id="cd00610">
    <property type="entry name" value="OAT_like"/>
    <property type="match status" value="1"/>
</dbReference>
<dbReference type="InterPro" id="IPR005814">
    <property type="entry name" value="Aminotrans_3"/>
</dbReference>
<dbReference type="Gene3D" id="3.40.640.10">
    <property type="entry name" value="Type I PLP-dependent aspartate aminotransferase-like (Major domain)"/>
    <property type="match status" value="1"/>
</dbReference>